<evidence type="ECO:0000259" key="2">
    <source>
        <dbReference type="Pfam" id="PF16207"/>
    </source>
</evidence>
<protein>
    <recommendedName>
        <fullName evidence="2">RAWUL domain-containing protein</fullName>
    </recommendedName>
</protein>
<feature type="compositionally biased region" description="Polar residues" evidence="1">
    <location>
        <begin position="525"/>
        <end position="548"/>
    </location>
</feature>
<reference evidence="3" key="1">
    <citation type="submission" date="2020-11" db="EMBL/GenBank/DDBJ databases">
        <authorList>
            <person name="Tran Van P."/>
        </authorList>
    </citation>
    <scope>NUCLEOTIDE SEQUENCE</scope>
</reference>
<dbReference type="EMBL" id="LR907759">
    <property type="protein sequence ID" value="CAD7254191.1"/>
    <property type="molecule type" value="Genomic_DNA"/>
</dbReference>
<dbReference type="PANTHER" id="PTHR10825:SF29">
    <property type="entry name" value="POLYCOMB GROUP RING FINGER PROTEIN 1"/>
    <property type="match status" value="1"/>
</dbReference>
<accession>A0A7R9AHG0</accession>
<feature type="compositionally biased region" description="Basic residues" evidence="1">
    <location>
        <begin position="180"/>
        <end position="192"/>
    </location>
</feature>
<feature type="compositionally biased region" description="Basic and acidic residues" evidence="1">
    <location>
        <begin position="248"/>
        <end position="271"/>
    </location>
</feature>
<dbReference type="EMBL" id="CAJPEV010008241">
    <property type="protein sequence ID" value="CAG0905180.1"/>
    <property type="molecule type" value="Genomic_DNA"/>
</dbReference>
<dbReference type="Pfam" id="PF16207">
    <property type="entry name" value="RAWUL"/>
    <property type="match status" value="1"/>
</dbReference>
<evidence type="ECO:0000256" key="1">
    <source>
        <dbReference type="SAM" id="MobiDB-lite"/>
    </source>
</evidence>
<dbReference type="GO" id="GO:0035102">
    <property type="term" value="C:PRC1 complex"/>
    <property type="evidence" value="ECO:0007669"/>
    <property type="project" value="TreeGrafter"/>
</dbReference>
<dbReference type="AlphaFoldDB" id="A0A7R9AHG0"/>
<feature type="compositionally biased region" description="Acidic residues" evidence="1">
    <location>
        <begin position="90"/>
        <end position="101"/>
    </location>
</feature>
<dbReference type="Gene3D" id="3.10.20.90">
    <property type="entry name" value="Phosphatidylinositol 3-kinase Catalytic Subunit, Chain A, domain 1"/>
    <property type="match status" value="1"/>
</dbReference>
<feature type="compositionally biased region" description="Basic and acidic residues" evidence="1">
    <location>
        <begin position="201"/>
        <end position="226"/>
    </location>
</feature>
<dbReference type="GO" id="GO:0000122">
    <property type="term" value="P:negative regulation of transcription by RNA polymerase II"/>
    <property type="evidence" value="ECO:0007669"/>
    <property type="project" value="TreeGrafter"/>
</dbReference>
<dbReference type="OrthoDB" id="6377868at2759"/>
<dbReference type="PANTHER" id="PTHR10825">
    <property type="entry name" value="RING FINGER DOMAIN-CONTAINING, POLYCOMB GROUP COMPONENT"/>
    <property type="match status" value="1"/>
</dbReference>
<feature type="non-terminal residue" evidence="3">
    <location>
        <position position="1"/>
    </location>
</feature>
<dbReference type="GO" id="GO:1990841">
    <property type="term" value="F:promoter-specific chromatin binding"/>
    <property type="evidence" value="ECO:0007669"/>
    <property type="project" value="TreeGrafter"/>
</dbReference>
<organism evidence="3">
    <name type="scientific">Darwinula stevensoni</name>
    <dbReference type="NCBI Taxonomy" id="69355"/>
    <lineage>
        <taxon>Eukaryota</taxon>
        <taxon>Metazoa</taxon>
        <taxon>Ecdysozoa</taxon>
        <taxon>Arthropoda</taxon>
        <taxon>Crustacea</taxon>
        <taxon>Oligostraca</taxon>
        <taxon>Ostracoda</taxon>
        <taxon>Podocopa</taxon>
        <taxon>Podocopida</taxon>
        <taxon>Darwinulocopina</taxon>
        <taxon>Darwinuloidea</taxon>
        <taxon>Darwinulidae</taxon>
        <taxon>Darwinula</taxon>
    </lineage>
</organism>
<gene>
    <name evidence="3" type="ORF">DSTB1V02_LOCUS13937</name>
</gene>
<dbReference type="Proteomes" id="UP000677054">
    <property type="component" value="Unassembled WGS sequence"/>
</dbReference>
<proteinExistence type="predicted"/>
<dbReference type="CDD" id="cd17082">
    <property type="entry name" value="RAWUL_PCGF2_like"/>
    <property type="match status" value="1"/>
</dbReference>
<feature type="compositionally biased region" description="Basic and acidic residues" evidence="1">
    <location>
        <begin position="297"/>
        <end position="309"/>
    </location>
</feature>
<evidence type="ECO:0000313" key="4">
    <source>
        <dbReference type="Proteomes" id="UP000677054"/>
    </source>
</evidence>
<keyword evidence="4" id="KW-1185">Reference proteome</keyword>
<dbReference type="InterPro" id="IPR032443">
    <property type="entry name" value="RAWUL"/>
</dbReference>
<evidence type="ECO:0000313" key="3">
    <source>
        <dbReference type="EMBL" id="CAD7254191.1"/>
    </source>
</evidence>
<feature type="compositionally biased region" description="Acidic residues" evidence="1">
    <location>
        <begin position="227"/>
        <end position="247"/>
    </location>
</feature>
<feature type="compositionally biased region" description="Pro residues" evidence="1">
    <location>
        <begin position="513"/>
        <end position="524"/>
    </location>
</feature>
<feature type="domain" description="RAWUL" evidence="2">
    <location>
        <begin position="108"/>
        <end position="172"/>
    </location>
</feature>
<feature type="compositionally biased region" description="Low complexity" evidence="1">
    <location>
        <begin position="495"/>
        <end position="512"/>
    </location>
</feature>
<sequence>PDQTLQTLVYKLVPGLYQTEMRRRRQYYSEHPQHEPPLSPEARGEVVDGRYISPDEPVSLSIEYLEPHSEEKKEDETTAEAEDENKKEEDNTEDEEEEEESLNGSRRRYLRCPAALSIAQLKKFIRVKYGLQLDHPVDILYRGDCLAEDYTLVDIVYIYRWKRARPMRFLYQIHQRPFKEKKRTKKQLKRKREPSTEADPQDEKDKKSQRQDNREGERKEDSRENGTQDEDEEKDSGHEEIEEEEEVEKMNDVTNSEEKEGEERKRKRETDTTGQEEEEECGKKVRRVEEEEEREEQTEGGRKEKTEERKEEEEVNKLRQVRIVRRTGTSDPQSQSPKSLTPSHSHPEDSKEPVRPKEKPEETQKKEEGEKEKSKGGKEQEKVEQGKPGEGGKEKKEEEQPGKKSEEKEKEPSSKGDDEGSLGAPLDLSHKAKGKLPVLPPPSTGKKKEREWENLMTLSKAAGSLARAPPTRDHSVNTFLNNIKYKLPNATSIHSVTRPPTTTPSSNETNSSPPSPLKAGPPRPSSNSASPTANGNATGPSTKVQTSIPCVPTRPTLTGSRTNLLNFKSKSPIHIRIQEMIRQQQLRNAEQKQQQQQQLLQQQHLRNFTSPSVSISKIPNASVRTIPNPSLLRHKNSNIPAPNHNYNHNQNRIHGGSSTGRMIPGLTPIAAAAFHAAALLQAKTRPD</sequence>
<feature type="region of interest" description="Disordered" evidence="1">
    <location>
        <begin position="180"/>
        <end position="455"/>
    </location>
</feature>
<feature type="region of interest" description="Disordered" evidence="1">
    <location>
        <begin position="23"/>
        <end position="106"/>
    </location>
</feature>
<feature type="compositionally biased region" description="Basic and acidic residues" evidence="1">
    <location>
        <begin position="65"/>
        <end position="76"/>
    </location>
</feature>
<name>A0A7R9AHG0_9CRUS</name>
<feature type="compositionally biased region" description="Basic and acidic residues" evidence="1">
    <location>
        <begin position="345"/>
        <end position="418"/>
    </location>
</feature>
<feature type="region of interest" description="Disordered" evidence="1">
    <location>
        <begin position="491"/>
        <end position="563"/>
    </location>
</feature>
<feature type="compositionally biased region" description="Polar residues" evidence="1">
    <location>
        <begin position="327"/>
        <end position="344"/>
    </location>
</feature>